<sequence length="188" mass="20993">MPPHIEIVRVALIVEVRLLPETLEEHVGYPPLHLGEVLASQVDASVNASGMGYYPPLKQLQGDPAIESDLLGLLEELAWHASEYARVEFRRHLRPAFSYLKIESVQSTSYTMPRARPGRANALIELARHYAPDSVRVELMTSSLTRDEGGDESHAAMVELTSQKVQRSLSQYFDQIEVCNARVVDPTS</sequence>
<dbReference type="Proteomes" id="UP000191110">
    <property type="component" value="Unassembled WGS sequence"/>
</dbReference>
<reference evidence="1 2" key="1">
    <citation type="submission" date="2016-11" db="EMBL/GenBank/DDBJ databases">
        <title>Mixed transmission modes and dynamic genome evolution in an obligate animal-bacterial symbiosis.</title>
        <authorList>
            <person name="Russell S.L."/>
            <person name="Corbett-Detig R.B."/>
            <person name="Cavanaugh C.M."/>
        </authorList>
    </citation>
    <scope>NUCLEOTIDE SEQUENCE [LARGE SCALE GENOMIC DNA]</scope>
    <source>
        <strain evidence="1">Sveles-Q1</strain>
    </source>
</reference>
<name>A0A1T2L7P7_9GAMM</name>
<evidence type="ECO:0000313" key="1">
    <source>
        <dbReference type="EMBL" id="OOZ41129.1"/>
    </source>
</evidence>
<comment type="caution">
    <text evidence="1">The sequence shown here is derived from an EMBL/GenBank/DDBJ whole genome shotgun (WGS) entry which is preliminary data.</text>
</comment>
<proteinExistence type="predicted"/>
<dbReference type="RefSeq" id="WP_078483029.1">
    <property type="nucleotide sequence ID" value="NZ_MPRL01000014.1"/>
</dbReference>
<accession>A0A1T2L7P7</accession>
<keyword evidence="2" id="KW-1185">Reference proteome</keyword>
<dbReference type="AlphaFoldDB" id="A0A1T2L7P7"/>
<evidence type="ECO:0000313" key="2">
    <source>
        <dbReference type="Proteomes" id="UP000191110"/>
    </source>
</evidence>
<protein>
    <submittedName>
        <fullName evidence="1">Uncharacterized protein</fullName>
    </submittedName>
</protein>
<dbReference type="EMBL" id="MPRL01000014">
    <property type="protein sequence ID" value="OOZ41129.1"/>
    <property type="molecule type" value="Genomic_DNA"/>
</dbReference>
<organism evidence="1 2">
    <name type="scientific">Solemya pervernicosa gill symbiont</name>
    <dbReference type="NCBI Taxonomy" id="642797"/>
    <lineage>
        <taxon>Bacteria</taxon>
        <taxon>Pseudomonadati</taxon>
        <taxon>Pseudomonadota</taxon>
        <taxon>Gammaproteobacteria</taxon>
        <taxon>sulfur-oxidizing symbionts</taxon>
    </lineage>
</organism>
<gene>
    <name evidence="1" type="ORF">BOW53_05220</name>
</gene>